<dbReference type="GO" id="GO:0051225">
    <property type="term" value="P:spindle assembly"/>
    <property type="evidence" value="ECO:0007669"/>
    <property type="project" value="TreeGrafter"/>
</dbReference>
<name>A0AAD6AYJ6_9TELE</name>
<sequence length="126" mass="14050">IKEAADVAALLQQAQSTLEKLQSECEFLSSETQSSGVFSPGSLRVAVCDLQMLMAAFSHVFETDLRAYCSRDPPSFSTETHVFQRIHQLLLAFTMVLIHLLNITVQESVSTQTDVRIRDVFSLLQS</sequence>
<feature type="coiled-coil region" evidence="1">
    <location>
        <begin position="4"/>
        <end position="31"/>
    </location>
</feature>
<dbReference type="PANTHER" id="PTHR14352:SF2">
    <property type="entry name" value="HAUS AUGMIN-LIKE COMPLEX SUBUNIT 7"/>
    <property type="match status" value="1"/>
</dbReference>
<dbReference type="PANTHER" id="PTHR14352">
    <property type="entry name" value="HAUS AUGMIN-LIKE COMPLEX SUBUNIT 7"/>
    <property type="match status" value="1"/>
</dbReference>
<accession>A0AAD6AYJ6</accession>
<dbReference type="GO" id="GO:0051011">
    <property type="term" value="F:microtubule minus-end binding"/>
    <property type="evidence" value="ECO:0007669"/>
    <property type="project" value="TreeGrafter"/>
</dbReference>
<keyword evidence="3" id="KW-1185">Reference proteome</keyword>
<dbReference type="InterPro" id="IPR029711">
    <property type="entry name" value="Haus7-like"/>
</dbReference>
<protein>
    <submittedName>
        <fullName evidence="2">Uncharacterized protein</fullName>
    </submittedName>
</protein>
<evidence type="ECO:0000313" key="3">
    <source>
        <dbReference type="Proteomes" id="UP001219934"/>
    </source>
</evidence>
<reference evidence="2" key="1">
    <citation type="submission" date="2022-11" db="EMBL/GenBank/DDBJ databases">
        <title>Chromosome-level genome of Pogonophryne albipinna.</title>
        <authorList>
            <person name="Jo E."/>
        </authorList>
    </citation>
    <scope>NUCLEOTIDE SEQUENCE</scope>
    <source>
        <strain evidence="2">SGF0006</strain>
        <tissue evidence="2">Muscle</tissue>
    </source>
</reference>
<dbReference type="GO" id="GO:0031023">
    <property type="term" value="P:microtubule organizing center organization"/>
    <property type="evidence" value="ECO:0007669"/>
    <property type="project" value="TreeGrafter"/>
</dbReference>
<comment type="caution">
    <text evidence="2">The sequence shown here is derived from an EMBL/GenBank/DDBJ whole genome shotgun (WGS) entry which is preliminary data.</text>
</comment>
<feature type="non-terminal residue" evidence="2">
    <location>
        <position position="1"/>
    </location>
</feature>
<proteinExistence type="predicted"/>
<dbReference type="GO" id="GO:0070652">
    <property type="term" value="C:HAUS complex"/>
    <property type="evidence" value="ECO:0007669"/>
    <property type="project" value="TreeGrafter"/>
</dbReference>
<dbReference type="AlphaFoldDB" id="A0AAD6AYJ6"/>
<dbReference type="EMBL" id="JAPTMU010000012">
    <property type="protein sequence ID" value="KAJ4934441.1"/>
    <property type="molecule type" value="Genomic_DNA"/>
</dbReference>
<dbReference type="Proteomes" id="UP001219934">
    <property type="component" value="Unassembled WGS sequence"/>
</dbReference>
<evidence type="ECO:0000256" key="1">
    <source>
        <dbReference type="SAM" id="Coils"/>
    </source>
</evidence>
<gene>
    <name evidence="2" type="ORF">JOQ06_007236</name>
</gene>
<evidence type="ECO:0000313" key="2">
    <source>
        <dbReference type="EMBL" id="KAJ4934441.1"/>
    </source>
</evidence>
<organism evidence="2 3">
    <name type="scientific">Pogonophryne albipinna</name>
    <dbReference type="NCBI Taxonomy" id="1090488"/>
    <lineage>
        <taxon>Eukaryota</taxon>
        <taxon>Metazoa</taxon>
        <taxon>Chordata</taxon>
        <taxon>Craniata</taxon>
        <taxon>Vertebrata</taxon>
        <taxon>Euteleostomi</taxon>
        <taxon>Actinopterygii</taxon>
        <taxon>Neopterygii</taxon>
        <taxon>Teleostei</taxon>
        <taxon>Neoteleostei</taxon>
        <taxon>Acanthomorphata</taxon>
        <taxon>Eupercaria</taxon>
        <taxon>Perciformes</taxon>
        <taxon>Notothenioidei</taxon>
        <taxon>Pogonophryne</taxon>
    </lineage>
</organism>
<keyword evidence="1" id="KW-0175">Coiled coil</keyword>